<dbReference type="InterPro" id="IPR011050">
    <property type="entry name" value="Pectin_lyase_fold/virulence"/>
</dbReference>
<feature type="signal peptide" evidence="7">
    <location>
        <begin position="1"/>
        <end position="22"/>
    </location>
</feature>
<dbReference type="InterPro" id="IPR006501">
    <property type="entry name" value="Pectinesterase_inhib_dom"/>
</dbReference>
<gene>
    <name evidence="9" type="primary">PME35_1</name>
    <name evidence="9" type="ORF">g.44812</name>
</gene>
<feature type="transmembrane region" description="Helical" evidence="6">
    <location>
        <begin position="43"/>
        <end position="65"/>
    </location>
</feature>
<protein>
    <submittedName>
        <fullName evidence="9">Putative pectinesterase/pectinesterase inhibitor 35</fullName>
    </submittedName>
</protein>
<dbReference type="GO" id="GO:0045490">
    <property type="term" value="P:pectin catabolic process"/>
    <property type="evidence" value="ECO:0007669"/>
    <property type="project" value="UniProtKB-UniPathway"/>
</dbReference>
<organism evidence="9">
    <name type="scientific">Anthurium amnicola</name>
    <dbReference type="NCBI Taxonomy" id="1678845"/>
    <lineage>
        <taxon>Eukaryota</taxon>
        <taxon>Viridiplantae</taxon>
        <taxon>Streptophyta</taxon>
        <taxon>Embryophyta</taxon>
        <taxon>Tracheophyta</taxon>
        <taxon>Spermatophyta</taxon>
        <taxon>Magnoliopsida</taxon>
        <taxon>Liliopsida</taxon>
        <taxon>Araceae</taxon>
        <taxon>Pothoideae</taxon>
        <taxon>Potheae</taxon>
        <taxon>Anthurium</taxon>
    </lineage>
</organism>
<sequence>FHLYSFFSLLSIEKLIMWPCEGTNVCPRGVVASRNSGDPRKKLITWACIVTLVVLLTSTITFQAIKPEEGNKPSHSHDQVGRNLVTRLLTGGTTTTTTTGMISTACKSTLYPSACESALASVAGRPAKTPKQLFHVSVEFAMSRAHSARSLAYNLTFPYHHKSGPYPPTGTYDCVELLDTTLSLLSDVLDGRKSPTHDDVQTWLSAALTNQVTCQESLGSKPPAAGEASMDTQVQSLTQFISNSLALHKSVEGRRRSWTGVLGSGARGLLSRDDGGFPGWVTASERKLLATAGKDMVADAVVASDGSGTHRSIGEAVAFLGLQAEGGGGGSGRKVIYVTAGTYKENIKIPKGQTNVMLVGDGKGKSVIVGDRNAEDGWTTYQSATVAAQGPGFIARDLTIINSSGPSKHQAVALRIGADHAVVYRCSIEGYQDTLYAHANRQFYRDSDVYGTVD</sequence>
<keyword evidence="6" id="KW-0472">Membrane</keyword>
<accession>A0A1D1ZAZ8</accession>
<dbReference type="InterPro" id="IPR012334">
    <property type="entry name" value="Pectin_lyas_fold"/>
</dbReference>
<dbReference type="EMBL" id="GDJX01003847">
    <property type="protein sequence ID" value="JAT64089.1"/>
    <property type="molecule type" value="Transcribed_RNA"/>
</dbReference>
<dbReference type="UniPathway" id="UPA00545">
    <property type="reaction ID" value="UER00823"/>
</dbReference>
<evidence type="ECO:0000256" key="2">
    <source>
        <dbReference type="ARBA" id="ARBA00006027"/>
    </source>
</evidence>
<evidence type="ECO:0000313" key="9">
    <source>
        <dbReference type="EMBL" id="JAT64089.1"/>
    </source>
</evidence>
<dbReference type="SUPFAM" id="SSF51126">
    <property type="entry name" value="Pectin lyase-like"/>
    <property type="match status" value="1"/>
</dbReference>
<evidence type="ECO:0000256" key="4">
    <source>
        <dbReference type="ARBA" id="ARBA00022801"/>
    </source>
</evidence>
<name>A0A1D1ZAZ8_9ARAE</name>
<evidence type="ECO:0000256" key="6">
    <source>
        <dbReference type="SAM" id="Phobius"/>
    </source>
</evidence>
<evidence type="ECO:0000259" key="8">
    <source>
        <dbReference type="SMART" id="SM00856"/>
    </source>
</evidence>
<dbReference type="InterPro" id="IPR000070">
    <property type="entry name" value="Pectinesterase_cat"/>
</dbReference>
<keyword evidence="6" id="KW-0812">Transmembrane</keyword>
<keyword evidence="6" id="KW-1133">Transmembrane helix</keyword>
<keyword evidence="7" id="KW-0732">Signal</keyword>
<dbReference type="Gene3D" id="2.160.20.10">
    <property type="entry name" value="Single-stranded right-handed beta-helix, Pectin lyase-like"/>
    <property type="match status" value="1"/>
</dbReference>
<dbReference type="NCBIfam" id="TIGR01614">
    <property type="entry name" value="PME_inhib"/>
    <property type="match status" value="1"/>
</dbReference>
<comment type="similarity">
    <text evidence="3">In the C-terminal section; belongs to the pectinesterase family.</text>
</comment>
<evidence type="ECO:0000256" key="7">
    <source>
        <dbReference type="SAM" id="SignalP"/>
    </source>
</evidence>
<reference evidence="9" key="1">
    <citation type="submission" date="2015-07" db="EMBL/GenBank/DDBJ databases">
        <title>Transcriptome Assembly of Anthurium amnicola.</title>
        <authorList>
            <person name="Suzuki J."/>
        </authorList>
    </citation>
    <scope>NUCLEOTIDE SEQUENCE</scope>
</reference>
<dbReference type="GO" id="GO:0004857">
    <property type="term" value="F:enzyme inhibitor activity"/>
    <property type="evidence" value="ECO:0007669"/>
    <property type="project" value="InterPro"/>
</dbReference>
<keyword evidence="4" id="KW-0378">Hydrolase</keyword>
<feature type="chain" id="PRO_5011111113" evidence="7">
    <location>
        <begin position="23"/>
        <end position="454"/>
    </location>
</feature>
<comment type="pathway">
    <text evidence="1">Glycan metabolism; pectin degradation; 2-dehydro-3-deoxy-D-gluconate from pectin: step 1/5.</text>
</comment>
<feature type="domain" description="Pectinesterase inhibitor" evidence="8">
    <location>
        <begin position="97"/>
        <end position="247"/>
    </location>
</feature>
<evidence type="ECO:0000256" key="3">
    <source>
        <dbReference type="ARBA" id="ARBA00007786"/>
    </source>
</evidence>
<dbReference type="Gene3D" id="1.20.140.40">
    <property type="entry name" value="Invertase/pectin methylesterase inhibitor family protein"/>
    <property type="match status" value="1"/>
</dbReference>
<proteinExistence type="inferred from homology"/>
<dbReference type="GO" id="GO:0030599">
    <property type="term" value="F:pectinesterase activity"/>
    <property type="evidence" value="ECO:0007669"/>
    <property type="project" value="InterPro"/>
</dbReference>
<dbReference type="SUPFAM" id="SSF101148">
    <property type="entry name" value="Plant invertase/pectin methylesterase inhibitor"/>
    <property type="match status" value="1"/>
</dbReference>
<comment type="similarity">
    <text evidence="2">In the N-terminal section; belongs to the PMEI family.</text>
</comment>
<dbReference type="GO" id="GO:0042545">
    <property type="term" value="P:cell wall modification"/>
    <property type="evidence" value="ECO:0007669"/>
    <property type="project" value="InterPro"/>
</dbReference>
<dbReference type="InterPro" id="IPR035513">
    <property type="entry name" value="Invertase/methylesterase_inhib"/>
</dbReference>
<feature type="non-terminal residue" evidence="9">
    <location>
        <position position="454"/>
    </location>
</feature>
<feature type="non-terminal residue" evidence="9">
    <location>
        <position position="1"/>
    </location>
</feature>
<dbReference type="Pfam" id="PF01095">
    <property type="entry name" value="Pectinesterase"/>
    <property type="match status" value="1"/>
</dbReference>
<dbReference type="AlphaFoldDB" id="A0A1D1ZAZ8"/>
<keyword evidence="5" id="KW-0063">Aspartyl esterase</keyword>
<dbReference type="Pfam" id="PF04043">
    <property type="entry name" value="PMEI"/>
    <property type="match status" value="1"/>
</dbReference>
<evidence type="ECO:0000256" key="5">
    <source>
        <dbReference type="ARBA" id="ARBA00023085"/>
    </source>
</evidence>
<evidence type="ECO:0000256" key="1">
    <source>
        <dbReference type="ARBA" id="ARBA00005184"/>
    </source>
</evidence>
<dbReference type="PANTHER" id="PTHR31707">
    <property type="entry name" value="PECTINESTERASE"/>
    <property type="match status" value="1"/>
</dbReference>
<dbReference type="CDD" id="cd15798">
    <property type="entry name" value="PMEI-like_3"/>
    <property type="match status" value="1"/>
</dbReference>
<dbReference type="SMART" id="SM00856">
    <property type="entry name" value="PMEI"/>
    <property type="match status" value="1"/>
</dbReference>